<evidence type="ECO:0000259" key="8">
    <source>
        <dbReference type="Pfam" id="PF16803"/>
    </source>
</evidence>
<sequence length="285" mass="30024">MAPSVTLDTTPDFSMPSSTTNTGPQTLLLAPPSISSHPSALSRVASNHDRNATDIQMLDRLALGLINLPPATYDVVLLLTDVDGSRRESSRLLDRNVMGQLVAAMKVGGRLRAQDGGLGSTASGAEHTEAILAGLVEGEDGDGMMKPDSMAGAQTVKLSFGGKKKVNAVPLNGAEAAPIGKRKSENISTGNGSLATTNGGSVVRVSPAGVGFVDSNDDFDGGFDDGSGYDDDEEMEIPDDAELDRAERINPDSLLSEEDRQRPIIVRKSTSSPHTQVQIHRFDNR</sequence>
<evidence type="ECO:0000313" key="9">
    <source>
        <dbReference type="EMBL" id="TKA37591.1"/>
    </source>
</evidence>
<feature type="region of interest" description="Disordered" evidence="7">
    <location>
        <begin position="1"/>
        <end position="24"/>
    </location>
</feature>
<dbReference type="STRING" id="329885.A0A4U0UNY9"/>
<gene>
    <name evidence="9" type="ORF">B0A54_11549</name>
</gene>
<evidence type="ECO:0000256" key="7">
    <source>
        <dbReference type="SAM" id="MobiDB-lite"/>
    </source>
</evidence>
<evidence type="ECO:0000256" key="3">
    <source>
        <dbReference type="ARBA" id="ARBA00022723"/>
    </source>
</evidence>
<name>A0A4U0UNY9_9PEZI</name>
<dbReference type="Proteomes" id="UP000310066">
    <property type="component" value="Unassembled WGS sequence"/>
</dbReference>
<keyword evidence="2" id="KW-0001">2Fe-2S</keyword>
<feature type="domain" description="Fe-S cluster assembly protein Dre2 N-terminal" evidence="8">
    <location>
        <begin position="25"/>
        <end position="158"/>
    </location>
</feature>
<keyword evidence="3" id="KW-0479">Metal-binding</keyword>
<protein>
    <recommendedName>
        <fullName evidence="8">Fe-S cluster assembly protein Dre2 N-terminal domain-containing protein</fullName>
    </recommendedName>
</protein>
<accession>A0A4U0UNY9</accession>
<evidence type="ECO:0000256" key="4">
    <source>
        <dbReference type="ARBA" id="ARBA00023004"/>
    </source>
</evidence>
<evidence type="ECO:0000256" key="1">
    <source>
        <dbReference type="ARBA" id="ARBA00022490"/>
    </source>
</evidence>
<dbReference type="InterPro" id="IPR031838">
    <property type="entry name" value="Dre2_N"/>
</dbReference>
<keyword evidence="5" id="KW-0411">Iron-sulfur</keyword>
<dbReference type="GO" id="GO:0046872">
    <property type="term" value="F:metal ion binding"/>
    <property type="evidence" value="ECO:0007669"/>
    <property type="project" value="UniProtKB-KW"/>
</dbReference>
<evidence type="ECO:0000256" key="6">
    <source>
        <dbReference type="ARBA" id="ARBA00023128"/>
    </source>
</evidence>
<dbReference type="Gene3D" id="3.40.50.11000">
    <property type="entry name" value="Fe-S cluster assembly protein Dre2, N-terminal domain"/>
    <property type="match status" value="1"/>
</dbReference>
<dbReference type="OrthoDB" id="311633at2759"/>
<keyword evidence="1" id="KW-0963">Cytoplasm</keyword>
<proteinExistence type="predicted"/>
<dbReference type="AlphaFoldDB" id="A0A4U0UNY9"/>
<feature type="compositionally biased region" description="Acidic residues" evidence="7">
    <location>
        <begin position="215"/>
        <end position="242"/>
    </location>
</feature>
<evidence type="ECO:0000313" key="10">
    <source>
        <dbReference type="Proteomes" id="UP000310066"/>
    </source>
</evidence>
<dbReference type="EMBL" id="NAJP01000051">
    <property type="protein sequence ID" value="TKA37591.1"/>
    <property type="molecule type" value="Genomic_DNA"/>
</dbReference>
<organism evidence="9 10">
    <name type="scientific">Friedmanniomyces endolithicus</name>
    <dbReference type="NCBI Taxonomy" id="329885"/>
    <lineage>
        <taxon>Eukaryota</taxon>
        <taxon>Fungi</taxon>
        <taxon>Dikarya</taxon>
        <taxon>Ascomycota</taxon>
        <taxon>Pezizomycotina</taxon>
        <taxon>Dothideomycetes</taxon>
        <taxon>Dothideomycetidae</taxon>
        <taxon>Mycosphaerellales</taxon>
        <taxon>Teratosphaeriaceae</taxon>
        <taxon>Friedmanniomyces</taxon>
    </lineage>
</organism>
<evidence type="ECO:0000256" key="5">
    <source>
        <dbReference type="ARBA" id="ARBA00023014"/>
    </source>
</evidence>
<feature type="region of interest" description="Disordered" evidence="7">
    <location>
        <begin position="214"/>
        <end position="285"/>
    </location>
</feature>
<comment type="caution">
    <text evidence="9">The sequence shown here is derived from an EMBL/GenBank/DDBJ whole genome shotgun (WGS) entry which is preliminary data.</text>
</comment>
<dbReference type="GO" id="GO:0051537">
    <property type="term" value="F:2 iron, 2 sulfur cluster binding"/>
    <property type="evidence" value="ECO:0007669"/>
    <property type="project" value="UniProtKB-KW"/>
</dbReference>
<feature type="compositionally biased region" description="Polar residues" evidence="7">
    <location>
        <begin position="268"/>
        <end position="278"/>
    </location>
</feature>
<evidence type="ECO:0000256" key="2">
    <source>
        <dbReference type="ARBA" id="ARBA00022714"/>
    </source>
</evidence>
<keyword evidence="6" id="KW-0496">Mitochondrion</keyword>
<reference evidence="9 10" key="1">
    <citation type="submission" date="2017-03" db="EMBL/GenBank/DDBJ databases">
        <title>Genomes of endolithic fungi from Antarctica.</title>
        <authorList>
            <person name="Coleine C."/>
            <person name="Masonjones S."/>
            <person name="Stajich J.E."/>
        </authorList>
    </citation>
    <scope>NUCLEOTIDE SEQUENCE [LARGE SCALE GENOMIC DNA]</scope>
    <source>
        <strain evidence="9 10">CCFEE 5311</strain>
    </source>
</reference>
<keyword evidence="4" id="KW-0408">Iron</keyword>
<dbReference type="Pfam" id="PF16803">
    <property type="entry name" value="DRE2_N"/>
    <property type="match status" value="1"/>
</dbReference>